<name>A0ABN3AFY7_9ACTN</name>
<protein>
    <recommendedName>
        <fullName evidence="3">DUF4241 domain-containing protein</fullName>
    </recommendedName>
</protein>
<organism evidence="1 2">
    <name type="scientific">Actinomadura napierensis</name>
    <dbReference type="NCBI Taxonomy" id="267854"/>
    <lineage>
        <taxon>Bacteria</taxon>
        <taxon>Bacillati</taxon>
        <taxon>Actinomycetota</taxon>
        <taxon>Actinomycetes</taxon>
        <taxon>Streptosporangiales</taxon>
        <taxon>Thermomonosporaceae</taxon>
        <taxon>Actinomadura</taxon>
    </lineage>
</organism>
<evidence type="ECO:0000313" key="1">
    <source>
        <dbReference type="EMBL" id="GAA2166419.1"/>
    </source>
</evidence>
<reference evidence="1 2" key="1">
    <citation type="journal article" date="2019" name="Int. J. Syst. Evol. Microbiol.">
        <title>The Global Catalogue of Microorganisms (GCM) 10K type strain sequencing project: providing services to taxonomists for standard genome sequencing and annotation.</title>
        <authorList>
            <consortium name="The Broad Institute Genomics Platform"/>
            <consortium name="The Broad Institute Genome Sequencing Center for Infectious Disease"/>
            <person name="Wu L."/>
            <person name="Ma J."/>
        </authorList>
    </citation>
    <scope>NUCLEOTIDE SEQUENCE [LARGE SCALE GENOMIC DNA]</scope>
    <source>
        <strain evidence="1 2">JCM 13850</strain>
    </source>
</reference>
<evidence type="ECO:0008006" key="3">
    <source>
        <dbReference type="Google" id="ProtNLM"/>
    </source>
</evidence>
<evidence type="ECO:0000313" key="2">
    <source>
        <dbReference type="Proteomes" id="UP001501020"/>
    </source>
</evidence>
<keyword evidence="2" id="KW-1185">Reference proteome</keyword>
<dbReference type="Pfam" id="PF14025">
    <property type="entry name" value="DUF4241"/>
    <property type="match status" value="1"/>
</dbReference>
<sequence length="759" mass="82209">MFFDSLDVSYGEMWGSWKGAAHPDPMSRAAAARRHATGRDYAVLLAAGDWPLALIEFWPGRMWRVYQFDDAAECTQMIDFKRHRPGTLRVVQNVRWWFASEERHSSRQWDVQETTTVSADGQVEVRSESAGAGDAEVRRISAPVEDFLCLEPEFGDWQVFVRFLTEQGHEPAASVVLNEPADEGRGPLRATGIERLFTPGPRDTPDGPAAIEVIDAGSLRVPSGRLAVSDPGWITEPLRTIAVPPGEFPVTVSLMRTTGGTHVAAARVTLLDAPPCAWEMALEPGEDPGLLGEGQFYGVGVDAGTAAFLDAARTVSEEEFDGLIEHLDGDGSFTTELDAPEPEPNLIAFRAGHGDGSYPVWIGRTDDGRVGRVVIDFQLLPAEPRPAPKAPPRPAPKAPRRPRFLARIEAERTYAAPAAVEDPAPTGRKHIHLEKLRETERLEWGGRFPTATLRAVPQALSLVRYDADLVHEIDAAGPGVQRGIAEFAARRAATEAGLADLAWVAPALAALAQGRPLPFPFDRADALWALLADFDVPDRTVGEAVPPRHEPTRSPVEGRETEAAIVFTPEERSEPARISQPHMALSAILRAGDPHALTGAVGAVSAGVATFGEDYPAFLQEVRDLCRMLRDSGLHLADPYAVPASAEDPDESATLAAPVVVEAVDGLLDTDVIEGITVRVPADPGMAVDHVVQVRLVVGNAIYGDWRPVTAPGEPMDFTFDIEHGHAAAHYGEAKISYQQFLDEDTVIAASKTLRLRVR</sequence>
<dbReference type="Proteomes" id="UP001501020">
    <property type="component" value="Unassembled WGS sequence"/>
</dbReference>
<accession>A0ABN3AFY7</accession>
<gene>
    <name evidence="1" type="ORF">GCM10009727_85990</name>
</gene>
<dbReference type="EMBL" id="BAAAMR010000135">
    <property type="protein sequence ID" value="GAA2166419.1"/>
    <property type="molecule type" value="Genomic_DNA"/>
</dbReference>
<comment type="caution">
    <text evidence="1">The sequence shown here is derived from an EMBL/GenBank/DDBJ whole genome shotgun (WGS) entry which is preliminary data.</text>
</comment>
<dbReference type="InterPro" id="IPR025335">
    <property type="entry name" value="DUF4241"/>
</dbReference>
<proteinExistence type="predicted"/>